<evidence type="ECO:0000313" key="1">
    <source>
        <dbReference type="EMBL" id="CAI9766782.1"/>
    </source>
</evidence>
<evidence type="ECO:0000313" key="2">
    <source>
        <dbReference type="Proteomes" id="UP000834106"/>
    </source>
</evidence>
<organism evidence="1 2">
    <name type="scientific">Fraxinus pennsylvanica</name>
    <dbReference type="NCBI Taxonomy" id="56036"/>
    <lineage>
        <taxon>Eukaryota</taxon>
        <taxon>Viridiplantae</taxon>
        <taxon>Streptophyta</taxon>
        <taxon>Embryophyta</taxon>
        <taxon>Tracheophyta</taxon>
        <taxon>Spermatophyta</taxon>
        <taxon>Magnoliopsida</taxon>
        <taxon>eudicotyledons</taxon>
        <taxon>Gunneridae</taxon>
        <taxon>Pentapetalae</taxon>
        <taxon>asterids</taxon>
        <taxon>lamiids</taxon>
        <taxon>Lamiales</taxon>
        <taxon>Oleaceae</taxon>
        <taxon>Oleeae</taxon>
        <taxon>Fraxinus</taxon>
    </lineage>
</organism>
<proteinExistence type="predicted"/>
<sequence length="241" mass="27578">MGLLSNKKKGALRRGVMKMTPIASQELSRTATPMRASTPVSKSRICSDPLTLVKSPNGLLDLESVQTVTIPTKIRDEEIKFAVDAHPTLSEVIDKLFKSAKTGSDLPFRTAFKNAIFRNWHLGLEKPLAELQNELYTEEHSFHYLQRGKIRGFSRAKAPDNFNRLLPDCDSFFFLFYRNFTAILQAIAELYLIDRQHEKAFASMLMLISNVCCSWKLFYTTIQVHFSRSKFFSNNETKLKT</sequence>
<protein>
    <submittedName>
        <fullName evidence="1">Uncharacterized protein</fullName>
    </submittedName>
</protein>
<accession>A0AAD2DTJ4</accession>
<name>A0AAD2DTJ4_9LAMI</name>
<dbReference type="EMBL" id="OU503043">
    <property type="protein sequence ID" value="CAI9766782.1"/>
    <property type="molecule type" value="Genomic_DNA"/>
</dbReference>
<keyword evidence="2" id="KW-1185">Reference proteome</keyword>
<gene>
    <name evidence="1" type="ORF">FPE_LOCUS14212</name>
</gene>
<reference evidence="1" key="1">
    <citation type="submission" date="2023-05" db="EMBL/GenBank/DDBJ databases">
        <authorList>
            <person name="Huff M."/>
        </authorList>
    </citation>
    <scope>NUCLEOTIDE SEQUENCE</scope>
</reference>
<dbReference type="Proteomes" id="UP000834106">
    <property type="component" value="Chromosome 8"/>
</dbReference>
<dbReference type="AlphaFoldDB" id="A0AAD2DTJ4"/>